<evidence type="ECO:0000313" key="1">
    <source>
        <dbReference type="EMBL" id="GBM71127.1"/>
    </source>
</evidence>
<reference evidence="1 2" key="1">
    <citation type="journal article" date="2019" name="Sci. Rep.">
        <title>Orb-weaving spider Araneus ventricosus genome elucidates the spidroin gene catalogue.</title>
        <authorList>
            <person name="Kono N."/>
            <person name="Nakamura H."/>
            <person name="Ohtoshi R."/>
            <person name="Moran D.A.P."/>
            <person name="Shinohara A."/>
            <person name="Yoshida Y."/>
            <person name="Fujiwara M."/>
            <person name="Mori M."/>
            <person name="Tomita M."/>
            <person name="Arakawa K."/>
        </authorList>
    </citation>
    <scope>NUCLEOTIDE SEQUENCE [LARGE SCALE GENOMIC DNA]</scope>
</reference>
<keyword evidence="2" id="KW-1185">Reference proteome</keyword>
<evidence type="ECO:0000313" key="2">
    <source>
        <dbReference type="Proteomes" id="UP000499080"/>
    </source>
</evidence>
<dbReference type="Proteomes" id="UP000499080">
    <property type="component" value="Unassembled WGS sequence"/>
</dbReference>
<gene>
    <name evidence="1" type="ORF">AVEN_173876_1</name>
</gene>
<sequence>MHPLTFHFGFGDDSLHLFGGGGTGATPNGLNLSRNYTIKGSRCWIPLTQCLLGILNFIQVSFIPQDIRKAADCRSSSFVAVDMVNGPELCLTTTTRFLAYDSGGGPAGAPPLKKMTQMREEGQPIGPSAWTAAAGTRPCWLPWDMAMSLRE</sequence>
<protein>
    <submittedName>
        <fullName evidence="1">Uncharacterized protein</fullName>
    </submittedName>
</protein>
<proteinExistence type="predicted"/>
<dbReference type="EMBL" id="BGPR01002293">
    <property type="protein sequence ID" value="GBM71127.1"/>
    <property type="molecule type" value="Genomic_DNA"/>
</dbReference>
<dbReference type="AlphaFoldDB" id="A0A4Y2I019"/>
<name>A0A4Y2I019_ARAVE</name>
<organism evidence="1 2">
    <name type="scientific">Araneus ventricosus</name>
    <name type="common">Orbweaver spider</name>
    <name type="synonym">Epeira ventricosa</name>
    <dbReference type="NCBI Taxonomy" id="182803"/>
    <lineage>
        <taxon>Eukaryota</taxon>
        <taxon>Metazoa</taxon>
        <taxon>Ecdysozoa</taxon>
        <taxon>Arthropoda</taxon>
        <taxon>Chelicerata</taxon>
        <taxon>Arachnida</taxon>
        <taxon>Araneae</taxon>
        <taxon>Araneomorphae</taxon>
        <taxon>Entelegynae</taxon>
        <taxon>Araneoidea</taxon>
        <taxon>Araneidae</taxon>
        <taxon>Araneus</taxon>
    </lineage>
</organism>
<accession>A0A4Y2I019</accession>
<comment type="caution">
    <text evidence="1">The sequence shown here is derived from an EMBL/GenBank/DDBJ whole genome shotgun (WGS) entry which is preliminary data.</text>
</comment>